<feature type="compositionally biased region" description="Basic and acidic residues" evidence="2">
    <location>
        <begin position="374"/>
        <end position="397"/>
    </location>
</feature>
<evidence type="ECO:0000313" key="3">
    <source>
        <dbReference type="EnsemblMetazoa" id="XP_030848223"/>
    </source>
</evidence>
<dbReference type="RefSeq" id="XP_030848223.1">
    <property type="nucleotide sequence ID" value="XM_030992363.1"/>
</dbReference>
<evidence type="ECO:0000256" key="1">
    <source>
        <dbReference type="SAM" id="Coils"/>
    </source>
</evidence>
<protein>
    <recommendedName>
        <fullName evidence="5">Coiled-coil domain-containing protein 62</fullName>
    </recommendedName>
</protein>
<dbReference type="EnsemblMetazoa" id="XM_030992363">
    <property type="protein sequence ID" value="XP_030848223"/>
    <property type="gene ID" value="LOC575532"/>
</dbReference>
<dbReference type="InParanoid" id="A0A7M7PA24"/>
<dbReference type="OMA" id="MVASHQK"/>
<feature type="coiled-coil region" evidence="1">
    <location>
        <begin position="137"/>
        <end position="171"/>
    </location>
</feature>
<evidence type="ECO:0000313" key="4">
    <source>
        <dbReference type="Proteomes" id="UP000007110"/>
    </source>
</evidence>
<keyword evidence="1" id="KW-0175">Coiled coil</keyword>
<dbReference type="Proteomes" id="UP000007110">
    <property type="component" value="Unassembled WGS sequence"/>
</dbReference>
<evidence type="ECO:0000256" key="2">
    <source>
        <dbReference type="SAM" id="MobiDB-lite"/>
    </source>
</evidence>
<feature type="region of interest" description="Disordered" evidence="2">
    <location>
        <begin position="371"/>
        <end position="397"/>
    </location>
</feature>
<feature type="region of interest" description="Disordered" evidence="2">
    <location>
        <begin position="522"/>
        <end position="547"/>
    </location>
</feature>
<reference evidence="3" key="2">
    <citation type="submission" date="2021-01" db="UniProtKB">
        <authorList>
            <consortium name="EnsemblMetazoa"/>
        </authorList>
    </citation>
    <scope>IDENTIFICATION</scope>
</reference>
<dbReference type="KEGG" id="spu:575532"/>
<feature type="compositionally biased region" description="Basic and acidic residues" evidence="2">
    <location>
        <begin position="26"/>
        <end position="36"/>
    </location>
</feature>
<keyword evidence="4" id="KW-1185">Reference proteome</keyword>
<sequence>MCEPSRASIAQNMSSIYGEHSTFPTKDMKQSERKWTDNLNSTPFHSTPKSLSYPTLLPRHSSPEPSPLQPATPNKDSPLTGEARYGSEDRNGLALKKSSSPSNISSLLSPQRMQSSPGAFLQSSLSSKKSYTSDLENTTIQKQRQELQLLIRELQDRDRELNEMVASHQRQLLAWEQDRQKLLGLETKSARYEGELRNRREYIKSLKTRMKVLGSQDQSKACALETMQQQLRQLSDSATAIKHRAKDAEEENAKLKTAIHNLSEKANHFEAREQELTAVVRLKDKDLVDASAHIAELTGRLKKLDLAHRETKQEKQKEKKNVVELKTQLDESFSEVEQLKSDLMDRANRSTEHRIEITKLQEQVKNMEAELELSGEREKRKDQLLDLQRSKQDRTDAELTSLRQAYERQHRDLSLLQLNMESQRDRAEEAISKISLETDSIFDSKRTSPSPTQTKNNLSAASINSINGESPFVSSAGEGGVALNHSSVDTEELLETTHSEQLGMSPTSKLHRLLTESRQMVENLEQTTLPPYKAKSSPKADQVIWPR</sequence>
<feature type="compositionally biased region" description="Polar residues" evidence="2">
    <location>
        <begin position="37"/>
        <end position="53"/>
    </location>
</feature>
<proteinExistence type="predicted"/>
<accession>A0A7M7PA24</accession>
<dbReference type="AlphaFoldDB" id="A0A7M7PA24"/>
<reference evidence="4" key="1">
    <citation type="submission" date="2015-02" db="EMBL/GenBank/DDBJ databases">
        <title>Genome sequencing for Strongylocentrotus purpuratus.</title>
        <authorList>
            <person name="Murali S."/>
            <person name="Liu Y."/>
            <person name="Vee V."/>
            <person name="English A."/>
            <person name="Wang M."/>
            <person name="Skinner E."/>
            <person name="Han Y."/>
            <person name="Muzny D.M."/>
            <person name="Worley K.C."/>
            <person name="Gibbs R.A."/>
        </authorList>
    </citation>
    <scope>NUCLEOTIDE SEQUENCE</scope>
</reference>
<feature type="compositionally biased region" description="Low complexity" evidence="2">
    <location>
        <begin position="98"/>
        <end position="110"/>
    </location>
</feature>
<organism evidence="3 4">
    <name type="scientific">Strongylocentrotus purpuratus</name>
    <name type="common">Purple sea urchin</name>
    <dbReference type="NCBI Taxonomy" id="7668"/>
    <lineage>
        <taxon>Eukaryota</taxon>
        <taxon>Metazoa</taxon>
        <taxon>Echinodermata</taxon>
        <taxon>Eleutherozoa</taxon>
        <taxon>Echinozoa</taxon>
        <taxon>Echinoidea</taxon>
        <taxon>Euechinoidea</taxon>
        <taxon>Echinacea</taxon>
        <taxon>Camarodonta</taxon>
        <taxon>Echinidea</taxon>
        <taxon>Strongylocentrotidae</taxon>
        <taxon>Strongylocentrotus</taxon>
    </lineage>
</organism>
<dbReference type="GeneID" id="575532"/>
<dbReference type="OrthoDB" id="6155277at2759"/>
<evidence type="ECO:0008006" key="5">
    <source>
        <dbReference type="Google" id="ProtNLM"/>
    </source>
</evidence>
<feature type="region of interest" description="Disordered" evidence="2">
    <location>
        <begin position="1"/>
        <end position="125"/>
    </location>
</feature>
<name>A0A7M7PA24_STRPU</name>